<keyword evidence="4" id="KW-1185">Reference proteome</keyword>
<evidence type="ECO:0000256" key="2">
    <source>
        <dbReference type="RuleBase" id="RU000363"/>
    </source>
</evidence>
<organism evidence="4 5">
    <name type="scientific">Plectus sambesii</name>
    <dbReference type="NCBI Taxonomy" id="2011161"/>
    <lineage>
        <taxon>Eukaryota</taxon>
        <taxon>Metazoa</taxon>
        <taxon>Ecdysozoa</taxon>
        <taxon>Nematoda</taxon>
        <taxon>Chromadorea</taxon>
        <taxon>Plectida</taxon>
        <taxon>Plectina</taxon>
        <taxon>Plectoidea</taxon>
        <taxon>Plectidae</taxon>
        <taxon>Plectus</taxon>
    </lineage>
</organism>
<evidence type="ECO:0000256" key="3">
    <source>
        <dbReference type="SAM" id="Phobius"/>
    </source>
</evidence>
<keyword evidence="3" id="KW-0812">Transmembrane</keyword>
<dbReference type="InterPro" id="IPR036291">
    <property type="entry name" value="NAD(P)-bd_dom_sf"/>
</dbReference>
<keyword evidence="3" id="KW-0472">Membrane</keyword>
<name>A0A914X4P3_9BILA</name>
<feature type="transmembrane region" description="Helical" evidence="3">
    <location>
        <begin position="12"/>
        <end position="43"/>
    </location>
</feature>
<reference evidence="5" key="1">
    <citation type="submission" date="2022-11" db="UniProtKB">
        <authorList>
            <consortium name="WormBaseParasite"/>
        </authorList>
    </citation>
    <scope>IDENTIFICATION</scope>
</reference>
<dbReference type="Gene3D" id="3.40.50.720">
    <property type="entry name" value="NAD(P)-binding Rossmann-like Domain"/>
    <property type="match status" value="1"/>
</dbReference>
<dbReference type="PROSITE" id="PS00061">
    <property type="entry name" value="ADH_SHORT"/>
    <property type="match status" value="1"/>
</dbReference>
<evidence type="ECO:0000313" key="5">
    <source>
        <dbReference type="WBParaSite" id="PSAMB.scaffold6476size9402.g28618.t1"/>
    </source>
</evidence>
<dbReference type="PANTHER" id="PTHR43313:SF36">
    <property type="entry name" value="D-BETA-HYDROXYBUTYRATE DEHYDROGENASE, MITOCHONDRIAL"/>
    <property type="match status" value="1"/>
</dbReference>
<comment type="similarity">
    <text evidence="2">Belongs to the short-chain dehydrogenases/reductases (SDR) family.</text>
</comment>
<keyword evidence="3" id="KW-1133">Transmembrane helix</keyword>
<keyword evidence="1" id="KW-0560">Oxidoreductase</keyword>
<dbReference type="Proteomes" id="UP000887566">
    <property type="component" value="Unplaced"/>
</dbReference>
<dbReference type="PANTHER" id="PTHR43313">
    <property type="entry name" value="SHORT-CHAIN DEHYDROGENASE/REDUCTASE FAMILY 9C"/>
    <property type="match status" value="1"/>
</dbReference>
<protein>
    <submittedName>
        <fullName evidence="5">Uncharacterized protein</fullName>
    </submittedName>
</protein>
<dbReference type="InterPro" id="IPR020904">
    <property type="entry name" value="Sc_DH/Rdtase_CS"/>
</dbReference>
<proteinExistence type="inferred from homology"/>
<dbReference type="Pfam" id="PF00106">
    <property type="entry name" value="adh_short"/>
    <property type="match status" value="1"/>
</dbReference>
<sequence length="392" mass="44064">MTSRTDSPEFHAWLLAIAVPIIGLFFLPHLIFFWLIFVGWFIYKQFLTLAIAVPIIGLFFLPHLIFFWLIFVGWFIYKQFLATKLLDARGKAVFVTGCDSGFGLMIAEQLHSLGCTVFAGCLRPDGPGARQLRNLTSDRIKILDLDVTDKEKIENCANTIEQYCNENKGGLWALVNNAGIAMAGEVEFVPLDEYKRSMEVNCWGPVAVTKSVLPLIRNAKGRVITITSGIARCVQPGRSPYCMSKSALEAFCDCLRYEMQKFGVKVITITPGNLTGVTNIFDFLGRHFDETIVPNIPQRILRDYGRPYVDAFRSSIIGSSDGYRSQGSSLPAQLVINAIRDASLSDSPRVRYHPAQLTWPIWWFICGLLPADITDKCQTYWQRNLPKPASCQ</sequence>
<dbReference type="WBParaSite" id="PSAMB.scaffold6476size9402.g28618.t1">
    <property type="protein sequence ID" value="PSAMB.scaffold6476size9402.g28618.t1"/>
    <property type="gene ID" value="PSAMB.scaffold6476size9402.g28618"/>
</dbReference>
<evidence type="ECO:0000313" key="4">
    <source>
        <dbReference type="Proteomes" id="UP000887566"/>
    </source>
</evidence>
<dbReference type="InterPro" id="IPR002347">
    <property type="entry name" value="SDR_fam"/>
</dbReference>
<dbReference type="SUPFAM" id="SSF51735">
    <property type="entry name" value="NAD(P)-binding Rossmann-fold domains"/>
    <property type="match status" value="1"/>
</dbReference>
<accession>A0A914X4P3</accession>
<dbReference type="GO" id="GO:0016491">
    <property type="term" value="F:oxidoreductase activity"/>
    <property type="evidence" value="ECO:0007669"/>
    <property type="project" value="UniProtKB-KW"/>
</dbReference>
<dbReference type="PRINTS" id="PR00080">
    <property type="entry name" value="SDRFAMILY"/>
</dbReference>
<dbReference type="GO" id="GO:0008202">
    <property type="term" value="P:steroid metabolic process"/>
    <property type="evidence" value="ECO:0007669"/>
    <property type="project" value="TreeGrafter"/>
</dbReference>
<dbReference type="PRINTS" id="PR00081">
    <property type="entry name" value="GDHRDH"/>
</dbReference>
<evidence type="ECO:0000256" key="1">
    <source>
        <dbReference type="ARBA" id="ARBA00023002"/>
    </source>
</evidence>
<dbReference type="AlphaFoldDB" id="A0A914X4P3"/>
<feature type="transmembrane region" description="Helical" evidence="3">
    <location>
        <begin position="49"/>
        <end position="77"/>
    </location>
</feature>